<evidence type="ECO:0000313" key="5">
    <source>
        <dbReference type="Proteomes" id="UP001597417"/>
    </source>
</evidence>
<comment type="similarity">
    <text evidence="1">Belongs to the UPF0312 family.</text>
</comment>
<dbReference type="SMART" id="SM00867">
    <property type="entry name" value="YceI"/>
    <property type="match status" value="1"/>
</dbReference>
<dbReference type="InterPro" id="IPR036761">
    <property type="entry name" value="TTHA0802/YceI-like_sf"/>
</dbReference>
<dbReference type="EMBL" id="JBHUKR010000023">
    <property type="protein sequence ID" value="MFD2421842.1"/>
    <property type="molecule type" value="Genomic_DNA"/>
</dbReference>
<feature type="region of interest" description="Disordered" evidence="2">
    <location>
        <begin position="36"/>
        <end position="55"/>
    </location>
</feature>
<dbReference type="InterPro" id="IPR007372">
    <property type="entry name" value="Lipid/polyisoprenoid-bd_YceI"/>
</dbReference>
<evidence type="ECO:0000256" key="1">
    <source>
        <dbReference type="ARBA" id="ARBA00008812"/>
    </source>
</evidence>
<protein>
    <submittedName>
        <fullName evidence="4">YceI family protein</fullName>
    </submittedName>
</protein>
<dbReference type="Proteomes" id="UP001597417">
    <property type="component" value="Unassembled WGS sequence"/>
</dbReference>
<name>A0ABW5G4K7_9PSEU</name>
<accession>A0ABW5G4K7</accession>
<feature type="domain" description="Lipid/polyisoprenoid-binding YceI-like" evidence="3">
    <location>
        <begin position="7"/>
        <end position="152"/>
    </location>
</feature>
<sequence>MRRQSNRRPILPFSQNAATLESPRSSYCQAKPLHSPVARNHGISTGNAKRDGGLRARDFFETEKYPVTTYRSTSLEPDGDGFLLRGDLTCHGVTAEVPLRLTLEGFGDARVAFTATGELNRTTFGVGIGLPLDGGGVVVGDKISVALAIQATLD</sequence>
<dbReference type="Gene3D" id="2.40.128.110">
    <property type="entry name" value="Lipid/polyisoprenoid-binding, YceI-like"/>
    <property type="match status" value="1"/>
</dbReference>
<dbReference type="PANTHER" id="PTHR34406:SF1">
    <property type="entry name" value="PROTEIN YCEI"/>
    <property type="match status" value="1"/>
</dbReference>
<keyword evidence="5" id="KW-1185">Reference proteome</keyword>
<evidence type="ECO:0000256" key="2">
    <source>
        <dbReference type="SAM" id="MobiDB-lite"/>
    </source>
</evidence>
<dbReference type="RefSeq" id="WP_378270641.1">
    <property type="nucleotide sequence ID" value="NZ_JBHUKR010000023.1"/>
</dbReference>
<dbReference type="Pfam" id="PF04264">
    <property type="entry name" value="YceI"/>
    <property type="match status" value="1"/>
</dbReference>
<evidence type="ECO:0000313" key="4">
    <source>
        <dbReference type="EMBL" id="MFD2421842.1"/>
    </source>
</evidence>
<dbReference type="PANTHER" id="PTHR34406">
    <property type="entry name" value="PROTEIN YCEI"/>
    <property type="match status" value="1"/>
</dbReference>
<evidence type="ECO:0000259" key="3">
    <source>
        <dbReference type="SMART" id="SM00867"/>
    </source>
</evidence>
<reference evidence="5" key="1">
    <citation type="journal article" date="2019" name="Int. J. Syst. Evol. Microbiol.">
        <title>The Global Catalogue of Microorganisms (GCM) 10K type strain sequencing project: providing services to taxonomists for standard genome sequencing and annotation.</title>
        <authorList>
            <consortium name="The Broad Institute Genomics Platform"/>
            <consortium name="The Broad Institute Genome Sequencing Center for Infectious Disease"/>
            <person name="Wu L."/>
            <person name="Ma J."/>
        </authorList>
    </citation>
    <scope>NUCLEOTIDE SEQUENCE [LARGE SCALE GENOMIC DNA]</scope>
    <source>
        <strain evidence="5">CGMCC 4.7645</strain>
    </source>
</reference>
<comment type="caution">
    <text evidence="4">The sequence shown here is derived from an EMBL/GenBank/DDBJ whole genome shotgun (WGS) entry which is preliminary data.</text>
</comment>
<gene>
    <name evidence="4" type="ORF">ACFSXZ_36490</name>
</gene>
<dbReference type="SUPFAM" id="SSF101874">
    <property type="entry name" value="YceI-like"/>
    <property type="match status" value="1"/>
</dbReference>
<organism evidence="4 5">
    <name type="scientific">Amycolatopsis pigmentata</name>
    <dbReference type="NCBI Taxonomy" id="450801"/>
    <lineage>
        <taxon>Bacteria</taxon>
        <taxon>Bacillati</taxon>
        <taxon>Actinomycetota</taxon>
        <taxon>Actinomycetes</taxon>
        <taxon>Pseudonocardiales</taxon>
        <taxon>Pseudonocardiaceae</taxon>
        <taxon>Amycolatopsis</taxon>
    </lineage>
</organism>
<proteinExistence type="inferred from homology"/>